<feature type="chain" id="PRO_5043864840" evidence="6">
    <location>
        <begin position="23"/>
        <end position="564"/>
    </location>
</feature>
<feature type="compositionally biased region" description="Low complexity" evidence="5">
    <location>
        <begin position="199"/>
        <end position="218"/>
    </location>
</feature>
<organism evidence="8 9">
    <name type="scientific">Plakobranchus ocellatus</name>
    <dbReference type="NCBI Taxonomy" id="259542"/>
    <lineage>
        <taxon>Eukaryota</taxon>
        <taxon>Metazoa</taxon>
        <taxon>Spiralia</taxon>
        <taxon>Lophotrochozoa</taxon>
        <taxon>Mollusca</taxon>
        <taxon>Gastropoda</taxon>
        <taxon>Heterobranchia</taxon>
        <taxon>Euthyneura</taxon>
        <taxon>Panpulmonata</taxon>
        <taxon>Sacoglossa</taxon>
        <taxon>Placobranchoidea</taxon>
        <taxon>Plakobranchidae</taxon>
        <taxon>Plakobranchus</taxon>
    </lineage>
</organism>
<dbReference type="PROSITE" id="PS00280">
    <property type="entry name" value="BPTI_KUNITZ_1"/>
    <property type="match status" value="5"/>
</dbReference>
<dbReference type="GO" id="GO:0004867">
    <property type="term" value="F:serine-type endopeptidase inhibitor activity"/>
    <property type="evidence" value="ECO:0007669"/>
    <property type="project" value="InterPro"/>
</dbReference>
<reference evidence="8 9" key="1">
    <citation type="journal article" date="2021" name="Elife">
        <title>Chloroplast acquisition without the gene transfer in kleptoplastic sea slugs, Plakobranchus ocellatus.</title>
        <authorList>
            <person name="Maeda T."/>
            <person name="Takahashi S."/>
            <person name="Yoshida T."/>
            <person name="Shimamura S."/>
            <person name="Takaki Y."/>
            <person name="Nagai Y."/>
            <person name="Toyoda A."/>
            <person name="Suzuki Y."/>
            <person name="Arimoto A."/>
            <person name="Ishii H."/>
            <person name="Satoh N."/>
            <person name="Nishiyama T."/>
            <person name="Hasebe M."/>
            <person name="Maruyama T."/>
            <person name="Minagawa J."/>
            <person name="Obokata J."/>
            <person name="Shigenobu S."/>
        </authorList>
    </citation>
    <scope>NUCLEOTIDE SEQUENCE [LARGE SCALE GENOMIC DNA]</scope>
</reference>
<feature type="domain" description="BPTI/Kunitz inhibitor" evidence="7">
    <location>
        <begin position="504"/>
        <end position="554"/>
    </location>
</feature>
<evidence type="ECO:0000256" key="5">
    <source>
        <dbReference type="SAM" id="MobiDB-lite"/>
    </source>
</evidence>
<dbReference type="FunFam" id="4.10.410.10:FF:000005">
    <property type="entry name" value="Pancreatic trypsin inhibitor"/>
    <property type="match status" value="1"/>
</dbReference>
<keyword evidence="9" id="KW-1185">Reference proteome</keyword>
<feature type="domain" description="BPTI/Kunitz inhibitor" evidence="7">
    <location>
        <begin position="80"/>
        <end position="133"/>
    </location>
</feature>
<feature type="domain" description="BPTI/Kunitz inhibitor" evidence="7">
    <location>
        <begin position="28"/>
        <end position="78"/>
    </location>
</feature>
<proteinExistence type="predicted"/>
<dbReference type="Proteomes" id="UP000735302">
    <property type="component" value="Unassembled WGS sequence"/>
</dbReference>
<dbReference type="FunFam" id="4.10.410.10:FF:000004">
    <property type="entry name" value="Tissue factor pathway inhibitor"/>
    <property type="match status" value="1"/>
</dbReference>
<dbReference type="PROSITE" id="PS50279">
    <property type="entry name" value="BPTI_KUNITZ_2"/>
    <property type="match status" value="6"/>
</dbReference>
<dbReference type="CDD" id="cd00109">
    <property type="entry name" value="Kunitz-type"/>
    <property type="match status" value="5"/>
</dbReference>
<dbReference type="EMBL" id="BLXT01006003">
    <property type="protein sequence ID" value="GFO28193.1"/>
    <property type="molecule type" value="Genomic_DNA"/>
</dbReference>
<evidence type="ECO:0000256" key="2">
    <source>
        <dbReference type="ARBA" id="ARBA00022525"/>
    </source>
</evidence>
<keyword evidence="4" id="KW-1015">Disulfide bond</keyword>
<feature type="signal peptide" evidence="6">
    <location>
        <begin position="1"/>
        <end position="22"/>
    </location>
</feature>
<evidence type="ECO:0000259" key="7">
    <source>
        <dbReference type="PROSITE" id="PS50279"/>
    </source>
</evidence>
<comment type="caution">
    <text evidence="8">The sequence shown here is derived from an EMBL/GenBank/DDBJ whole genome shotgun (WGS) entry which is preliminary data.</text>
</comment>
<dbReference type="Gene3D" id="4.10.410.10">
    <property type="entry name" value="Pancreatic trypsin inhibitor Kunitz domain"/>
    <property type="match status" value="6"/>
</dbReference>
<accession>A0AAV4C8J4</accession>
<dbReference type="SUPFAM" id="SSF57362">
    <property type="entry name" value="BPTI-like"/>
    <property type="match status" value="6"/>
</dbReference>
<evidence type="ECO:0000313" key="8">
    <source>
        <dbReference type="EMBL" id="GFO28193.1"/>
    </source>
</evidence>
<dbReference type="PANTHER" id="PTHR10083">
    <property type="entry name" value="KUNITZ-TYPE PROTEASE INHIBITOR-RELATED"/>
    <property type="match status" value="1"/>
</dbReference>
<keyword evidence="3" id="KW-0800">Toxin</keyword>
<gene>
    <name evidence="8" type="ORF">PoB_005469800</name>
</gene>
<keyword evidence="6" id="KW-0732">Signal</keyword>
<feature type="region of interest" description="Disordered" evidence="5">
    <location>
        <begin position="194"/>
        <end position="223"/>
    </location>
</feature>
<evidence type="ECO:0000256" key="6">
    <source>
        <dbReference type="SAM" id="SignalP"/>
    </source>
</evidence>
<name>A0AAV4C8J4_9GAST</name>
<feature type="domain" description="BPTI/Kunitz inhibitor" evidence="7">
    <location>
        <begin position="227"/>
        <end position="277"/>
    </location>
</feature>
<evidence type="ECO:0000256" key="3">
    <source>
        <dbReference type="ARBA" id="ARBA00022656"/>
    </source>
</evidence>
<feature type="domain" description="BPTI/Kunitz inhibitor" evidence="7">
    <location>
        <begin position="138"/>
        <end position="188"/>
    </location>
</feature>
<dbReference type="PANTHER" id="PTHR10083:SF217">
    <property type="entry name" value="BOOPHILIN-H2"/>
    <property type="match status" value="1"/>
</dbReference>
<evidence type="ECO:0000256" key="4">
    <source>
        <dbReference type="ARBA" id="ARBA00023157"/>
    </source>
</evidence>
<comment type="subcellular location">
    <subcellularLocation>
        <location evidence="1">Secreted</location>
    </subcellularLocation>
</comment>
<dbReference type="InterPro" id="IPR036880">
    <property type="entry name" value="Kunitz_BPTI_sf"/>
</dbReference>
<feature type="domain" description="BPTI/Kunitz inhibitor" evidence="7">
    <location>
        <begin position="330"/>
        <end position="380"/>
    </location>
</feature>
<sequence length="564" mass="63362">MSLLTRVQVMVILSLLSVYVESNQPKICRLPSKTGPCKAAIPRFFYDAKSGDCRQFIYGGCDGNANNFGTISECRSACRCTLPLEVGDRSCNARYRRQYYFNAAMGRCTRFRYAGCGGNSNRFGNIRNCRNACAVARCYLPPETGICKAYFQRYYYNSQTESCERFVYGGCRGNSNNFRTQQECDDECRSRILPQPSENSQTQGQEGTGGNESETGSGIPDGPHANCLLPKVVGRCRAAFPRFYYNNRTNSCERFIFGGCRGNANNFKRLTDCQQRCGLTANQSRVVGNQSRSLSITNNGRITTVRPSRVSNTTQQLLDLNTDATTEADCKLPIDTGPCSEHIEYFAFDWSSGQCVSFIYGGCQGNQNRFSDQSTCMLVCEKSWMEKSNASGGAWTRGSIFGAALHRNSVFQVAKPRTQSQNERLVSQENIGLSFYPVPGLKNMKFFPEKKRSKRLIKNPPIDYESNAWFITAIDKQKMISAELAAFRNVVSQLKGHPYLREVCGRGMDRGRCRSRLPMYFFNLKSLRCKRFIYSGCGGNGNVYNTKEECEKTCMKVDPNEEVS</sequence>
<dbReference type="InterPro" id="IPR002223">
    <property type="entry name" value="Kunitz_BPTI"/>
</dbReference>
<dbReference type="InterPro" id="IPR020901">
    <property type="entry name" value="Prtase_inh_Kunz-CS"/>
</dbReference>
<keyword evidence="2" id="KW-0964">Secreted</keyword>
<dbReference type="PRINTS" id="PR00759">
    <property type="entry name" value="BASICPTASE"/>
</dbReference>
<dbReference type="SMART" id="SM00131">
    <property type="entry name" value="KU"/>
    <property type="match status" value="6"/>
</dbReference>
<dbReference type="InterPro" id="IPR050098">
    <property type="entry name" value="TFPI/VKTCI-like"/>
</dbReference>
<evidence type="ECO:0000313" key="9">
    <source>
        <dbReference type="Proteomes" id="UP000735302"/>
    </source>
</evidence>
<dbReference type="Pfam" id="PF00014">
    <property type="entry name" value="Kunitz_BPTI"/>
    <property type="match status" value="5"/>
</dbReference>
<protein>
    <submittedName>
        <fullName evidence="8">Kunitz/bovine pancreatic trypsin inhibitor domain protein</fullName>
    </submittedName>
</protein>
<dbReference type="GO" id="GO:0005615">
    <property type="term" value="C:extracellular space"/>
    <property type="evidence" value="ECO:0007669"/>
    <property type="project" value="TreeGrafter"/>
</dbReference>
<evidence type="ECO:0000256" key="1">
    <source>
        <dbReference type="ARBA" id="ARBA00004613"/>
    </source>
</evidence>
<dbReference type="AlphaFoldDB" id="A0AAV4C8J4"/>